<dbReference type="EMBL" id="JSXC01000037">
    <property type="protein sequence ID" value="KHN50706.1"/>
    <property type="molecule type" value="Genomic_DNA"/>
</dbReference>
<organism evidence="1 2">
    <name type="scientific">Pectobacterium fontis</name>
    <dbReference type="NCBI Taxonomy" id="2558042"/>
    <lineage>
        <taxon>Bacteria</taxon>
        <taxon>Pseudomonadati</taxon>
        <taxon>Pseudomonadota</taxon>
        <taxon>Gammaproteobacteria</taxon>
        <taxon>Enterobacterales</taxon>
        <taxon>Pectobacteriaceae</taxon>
        <taxon>Pectobacterium</taxon>
    </lineage>
</organism>
<accession>A0A7V8L5L2</accession>
<evidence type="ECO:0000313" key="1">
    <source>
        <dbReference type="EMBL" id="KHN50706.1"/>
    </source>
</evidence>
<dbReference type="RefSeq" id="WP_039351487.1">
    <property type="nucleotide sequence ID" value="NZ_JSXC01000037.1"/>
</dbReference>
<sequence length="152" mass="16484">MKLFHGSYSNVAPVIKVGAFAMSGDNVFDGIFASADFDAADSHGSFVHAYNVENITDSSALNARIDEVIEFLSSEIEADEETIEEIANAIADDECDDSFAEFLSPRSATEDAGWEMQRLRGRVAAHLGFDAVEMDDEHGTSYLIVNPAIIAE</sequence>
<proteinExistence type="predicted"/>
<reference evidence="1 2" key="1">
    <citation type="submission" date="2014-10" db="EMBL/GenBank/DDBJ databases">
        <title>Genome sequence of Pectobacterium carotovorum M022.</title>
        <authorList>
            <person name="Chan K.-G."/>
            <person name="Tan W.-S."/>
        </authorList>
    </citation>
    <scope>NUCLEOTIDE SEQUENCE [LARGE SCALE GENOMIC DNA]</scope>
    <source>
        <strain evidence="1 2">M022</strain>
    </source>
</reference>
<dbReference type="Pfam" id="PF26151">
    <property type="entry name" value="AcrIF11_ADP_ribosyl"/>
    <property type="match status" value="1"/>
</dbReference>
<keyword evidence="2" id="KW-1185">Reference proteome</keyword>
<protein>
    <submittedName>
        <fullName evidence="1">Uncharacterized protein</fullName>
    </submittedName>
</protein>
<comment type="caution">
    <text evidence="1">The sequence shown here is derived from an EMBL/GenBank/DDBJ whole genome shotgun (WGS) entry which is preliminary data.</text>
</comment>
<dbReference type="Proteomes" id="UP000053038">
    <property type="component" value="Unassembled WGS sequence"/>
</dbReference>
<evidence type="ECO:0000313" key="2">
    <source>
        <dbReference type="Proteomes" id="UP000053038"/>
    </source>
</evidence>
<dbReference type="AlphaFoldDB" id="A0A7V8L5L2"/>
<dbReference type="InterPro" id="IPR058829">
    <property type="entry name" value="AcrIF11-like"/>
</dbReference>
<gene>
    <name evidence="1" type="ORF">OI69_13665</name>
</gene>
<name>A0A7V8L5L2_9GAMM</name>
<dbReference type="OrthoDB" id="6434493at2"/>